<keyword evidence="3" id="KW-1185">Reference proteome</keyword>
<organism evidence="2 3">
    <name type="scientific">Plakobranchus ocellatus</name>
    <dbReference type="NCBI Taxonomy" id="259542"/>
    <lineage>
        <taxon>Eukaryota</taxon>
        <taxon>Metazoa</taxon>
        <taxon>Spiralia</taxon>
        <taxon>Lophotrochozoa</taxon>
        <taxon>Mollusca</taxon>
        <taxon>Gastropoda</taxon>
        <taxon>Heterobranchia</taxon>
        <taxon>Euthyneura</taxon>
        <taxon>Panpulmonata</taxon>
        <taxon>Sacoglossa</taxon>
        <taxon>Placobranchoidea</taxon>
        <taxon>Plakobranchidae</taxon>
        <taxon>Plakobranchus</taxon>
    </lineage>
</organism>
<dbReference type="EMBL" id="BLXT01001518">
    <property type="protein sequence ID" value="GFN86446.1"/>
    <property type="molecule type" value="Genomic_DNA"/>
</dbReference>
<dbReference type="Proteomes" id="UP000735302">
    <property type="component" value="Unassembled WGS sequence"/>
</dbReference>
<proteinExistence type="predicted"/>
<sequence length="120" mass="12871">MAQCPSLPIVLVGLMFPLYGTGSNSGIPASRSASGLVGEASEADVSRLRVKAKDGGETNSSSGVCWETQVRTRWSCDSDDVTFRVGMRSPVNDSFFLRDEGERGPDGVTMILGIEQRLSR</sequence>
<accession>A0AAV3YU21</accession>
<comment type="caution">
    <text evidence="2">The sequence shown here is derived from an EMBL/GenBank/DDBJ whole genome shotgun (WGS) entry which is preliminary data.</text>
</comment>
<protein>
    <submittedName>
        <fullName evidence="2">Uncharacterized protein</fullName>
    </submittedName>
</protein>
<evidence type="ECO:0000313" key="3">
    <source>
        <dbReference type="Proteomes" id="UP000735302"/>
    </source>
</evidence>
<keyword evidence="1" id="KW-0732">Signal</keyword>
<feature type="signal peptide" evidence="1">
    <location>
        <begin position="1"/>
        <end position="22"/>
    </location>
</feature>
<evidence type="ECO:0000313" key="2">
    <source>
        <dbReference type="EMBL" id="GFN86446.1"/>
    </source>
</evidence>
<gene>
    <name evidence="2" type="ORF">PoB_001295200</name>
</gene>
<name>A0AAV3YU21_9GAST</name>
<dbReference type="AlphaFoldDB" id="A0AAV3YU21"/>
<evidence type="ECO:0000256" key="1">
    <source>
        <dbReference type="SAM" id="SignalP"/>
    </source>
</evidence>
<reference evidence="2 3" key="1">
    <citation type="journal article" date="2021" name="Elife">
        <title>Chloroplast acquisition without the gene transfer in kleptoplastic sea slugs, Plakobranchus ocellatus.</title>
        <authorList>
            <person name="Maeda T."/>
            <person name="Takahashi S."/>
            <person name="Yoshida T."/>
            <person name="Shimamura S."/>
            <person name="Takaki Y."/>
            <person name="Nagai Y."/>
            <person name="Toyoda A."/>
            <person name="Suzuki Y."/>
            <person name="Arimoto A."/>
            <person name="Ishii H."/>
            <person name="Satoh N."/>
            <person name="Nishiyama T."/>
            <person name="Hasebe M."/>
            <person name="Maruyama T."/>
            <person name="Minagawa J."/>
            <person name="Obokata J."/>
            <person name="Shigenobu S."/>
        </authorList>
    </citation>
    <scope>NUCLEOTIDE SEQUENCE [LARGE SCALE GENOMIC DNA]</scope>
</reference>
<feature type="chain" id="PRO_5043819887" evidence="1">
    <location>
        <begin position="23"/>
        <end position="120"/>
    </location>
</feature>